<accession>A0A183H5U5</accession>
<gene>
    <name evidence="1" type="ORF">OFLC_LOCUS2856</name>
</gene>
<proteinExistence type="predicted"/>
<sequence length="92" mass="10295">MSTTCTHARAVACTSIWNSPAVFQLINSTGQMLYGMSQLRHGIGRGNLEECRMLRKILTNKLHAVNIGLHTYLQMVAWMQAVLQKPFSDSDT</sequence>
<evidence type="ECO:0000313" key="2">
    <source>
        <dbReference type="Proteomes" id="UP000267606"/>
    </source>
</evidence>
<dbReference type="AlphaFoldDB" id="A0A183H5U5"/>
<organism evidence="3">
    <name type="scientific">Onchocerca flexuosa</name>
    <dbReference type="NCBI Taxonomy" id="387005"/>
    <lineage>
        <taxon>Eukaryota</taxon>
        <taxon>Metazoa</taxon>
        <taxon>Ecdysozoa</taxon>
        <taxon>Nematoda</taxon>
        <taxon>Chromadorea</taxon>
        <taxon>Rhabditida</taxon>
        <taxon>Spirurina</taxon>
        <taxon>Spiruromorpha</taxon>
        <taxon>Filarioidea</taxon>
        <taxon>Onchocercidae</taxon>
        <taxon>Onchocerca</taxon>
    </lineage>
</organism>
<evidence type="ECO:0000313" key="1">
    <source>
        <dbReference type="EMBL" id="VDO34448.1"/>
    </source>
</evidence>
<keyword evidence="2" id="KW-1185">Reference proteome</keyword>
<name>A0A183H5U5_9BILA</name>
<protein>
    <submittedName>
        <fullName evidence="3">Acyl-CoA_dh_1 domain-containing protein</fullName>
    </submittedName>
</protein>
<reference evidence="1 2" key="2">
    <citation type="submission" date="2018-11" db="EMBL/GenBank/DDBJ databases">
        <authorList>
            <consortium name="Pathogen Informatics"/>
        </authorList>
    </citation>
    <scope>NUCLEOTIDE SEQUENCE [LARGE SCALE GENOMIC DNA]</scope>
</reference>
<evidence type="ECO:0000313" key="3">
    <source>
        <dbReference type="WBParaSite" id="OFLC_0000285501-mRNA-1"/>
    </source>
</evidence>
<dbReference type="WBParaSite" id="OFLC_0000285501-mRNA-1">
    <property type="protein sequence ID" value="OFLC_0000285501-mRNA-1"/>
    <property type="gene ID" value="OFLC_0000285501"/>
</dbReference>
<dbReference type="EMBL" id="UZAJ01001748">
    <property type="protein sequence ID" value="VDO34448.1"/>
    <property type="molecule type" value="Genomic_DNA"/>
</dbReference>
<reference evidence="3" key="1">
    <citation type="submission" date="2016-06" db="UniProtKB">
        <authorList>
            <consortium name="WormBaseParasite"/>
        </authorList>
    </citation>
    <scope>IDENTIFICATION</scope>
</reference>
<dbReference type="Proteomes" id="UP000267606">
    <property type="component" value="Unassembled WGS sequence"/>
</dbReference>